<evidence type="ECO:0000313" key="4">
    <source>
        <dbReference type="Proteomes" id="UP000747399"/>
    </source>
</evidence>
<proteinExistence type="inferred from homology"/>
<name>A0A8J4BMH9_9CHLO</name>
<protein>
    <recommendedName>
        <fullName evidence="5">SP-RING-type domain-containing protein</fullName>
    </recommendedName>
</protein>
<dbReference type="GO" id="GO:0005634">
    <property type="term" value="C:nucleus"/>
    <property type="evidence" value="ECO:0007669"/>
    <property type="project" value="TreeGrafter"/>
</dbReference>
<evidence type="ECO:0000256" key="2">
    <source>
        <dbReference type="SAM" id="MobiDB-lite"/>
    </source>
</evidence>
<feature type="region of interest" description="Disordered" evidence="2">
    <location>
        <begin position="269"/>
        <end position="292"/>
    </location>
</feature>
<dbReference type="InterPro" id="IPR027799">
    <property type="entry name" value="Rtf2_RING-finger"/>
</dbReference>
<dbReference type="PANTHER" id="PTHR12775:SF0">
    <property type="entry name" value="REPLICATION TERMINATION FACTOR 2"/>
    <property type="match status" value="1"/>
</dbReference>
<dbReference type="InterPro" id="IPR006735">
    <property type="entry name" value="Rtf2"/>
</dbReference>
<keyword evidence="4" id="KW-1185">Reference proteome</keyword>
<dbReference type="CDD" id="cd16653">
    <property type="entry name" value="RING-like_Rtf2"/>
    <property type="match status" value="1"/>
</dbReference>
<dbReference type="EMBL" id="BNCO01000070">
    <property type="protein sequence ID" value="GIL64831.1"/>
    <property type="molecule type" value="Genomic_DNA"/>
</dbReference>
<dbReference type="GO" id="GO:0006274">
    <property type="term" value="P:DNA replication termination"/>
    <property type="evidence" value="ECO:0007669"/>
    <property type="project" value="TreeGrafter"/>
</dbReference>
<dbReference type="PANTHER" id="PTHR12775">
    <property type="entry name" value="PROTEIN C20ORF43 HOMOLOG"/>
    <property type="match status" value="1"/>
</dbReference>
<feature type="region of interest" description="Disordered" evidence="2">
    <location>
        <begin position="132"/>
        <end position="154"/>
    </location>
</feature>
<sequence>MGLDGGTIVTRSDVLRGQSWRVAQNDASRSTRGGNVSRVPTEKADKFLKRSIAWSTCALSSQPLRSPIVTCGLGRLYNKDAVLQFLLVKKGKVTSPEALLAYANQLRVAAGGLDHINSLKDVMEVHLHTADEGDHDEGVCNRNRAGASSSYSHSASSELRPSVAAEAAPPTAAVTITIAGGTATTSRGVSSTSGSLFVCPIALLPCDRHPCSALRPCGHVLSDRALANIRGGGGGDASCPLCGSCVTSTLPIHGSPEQVRTLRDQLLAAAAKPGQPSASRKRKATEAVADES</sequence>
<evidence type="ECO:0000256" key="1">
    <source>
        <dbReference type="ARBA" id="ARBA00009885"/>
    </source>
</evidence>
<comment type="similarity">
    <text evidence="1">Belongs to the rtf2 family.</text>
</comment>
<feature type="compositionally biased region" description="Low complexity" evidence="2">
    <location>
        <begin position="145"/>
        <end position="154"/>
    </location>
</feature>
<accession>A0A8J4BMH9</accession>
<dbReference type="Pfam" id="PF04641">
    <property type="entry name" value="Rtf2"/>
    <property type="match status" value="2"/>
</dbReference>
<dbReference type="Proteomes" id="UP000747399">
    <property type="component" value="Unassembled WGS sequence"/>
</dbReference>
<organism evidence="3 4">
    <name type="scientific">Volvox africanus</name>
    <dbReference type="NCBI Taxonomy" id="51714"/>
    <lineage>
        <taxon>Eukaryota</taxon>
        <taxon>Viridiplantae</taxon>
        <taxon>Chlorophyta</taxon>
        <taxon>core chlorophytes</taxon>
        <taxon>Chlorophyceae</taxon>
        <taxon>CS clade</taxon>
        <taxon>Chlamydomonadales</taxon>
        <taxon>Volvocaceae</taxon>
        <taxon>Volvox</taxon>
    </lineage>
</organism>
<comment type="caution">
    <text evidence="3">The sequence shown here is derived from an EMBL/GenBank/DDBJ whole genome shotgun (WGS) entry which is preliminary data.</text>
</comment>
<evidence type="ECO:0008006" key="5">
    <source>
        <dbReference type="Google" id="ProtNLM"/>
    </source>
</evidence>
<gene>
    <name evidence="3" type="ORF">Vafri_18685</name>
</gene>
<evidence type="ECO:0000313" key="3">
    <source>
        <dbReference type="EMBL" id="GIL64831.1"/>
    </source>
</evidence>
<reference evidence="3" key="1">
    <citation type="journal article" date="2021" name="Proc. Natl. Acad. Sci. U.S.A.">
        <title>Three genomes in the algal genus Volvox reveal the fate of a haploid sex-determining region after a transition to homothallism.</title>
        <authorList>
            <person name="Yamamoto K."/>
            <person name="Hamaji T."/>
            <person name="Kawai-Toyooka H."/>
            <person name="Matsuzaki R."/>
            <person name="Takahashi F."/>
            <person name="Nishimura Y."/>
            <person name="Kawachi M."/>
            <person name="Noguchi H."/>
            <person name="Minakuchi Y."/>
            <person name="Umen J.G."/>
            <person name="Toyoda A."/>
            <person name="Nozaki H."/>
        </authorList>
    </citation>
    <scope>NUCLEOTIDE SEQUENCE</scope>
    <source>
        <strain evidence="3">NIES-3780</strain>
    </source>
</reference>
<dbReference type="AlphaFoldDB" id="A0A8J4BMH9"/>